<keyword evidence="5 11" id="KW-0067">ATP-binding</keyword>
<keyword evidence="6" id="KW-0238">DNA-binding</keyword>
<dbReference type="GO" id="GO:0000725">
    <property type="term" value="P:recombinational repair"/>
    <property type="evidence" value="ECO:0007669"/>
    <property type="project" value="TreeGrafter"/>
</dbReference>
<dbReference type="InterPro" id="IPR013986">
    <property type="entry name" value="DExx_box_DNA_helicase_dom_sf"/>
</dbReference>
<name>A0A9D2NJT0_9FIRM</name>
<sequence>MSEQTNEFQQAAGSYQKEGFQHTEEFCRLNEYQKAAVLDESPACVVNANVGSGKTTVLIGKILYLHLDRNVPLEKMTVLTFTNKAADEIVERLRKIKPDIAPDQVQGFGTFHSVALRMLKNSLPVEEAGWTKEFTVMDPDEETDLAMKIIQEHGLKVKYKNRLKKRLEQEYQNWLAGKAESRYRDDLYRLYPLLAEEKKRQNKMSFADLLRVSTELLRLKNAEPGGEHSEEDSDRSSGPAWILVDEVQDSDAMQIEFLEAMRESGKGEPAKIFAVGDPNQVIYSWRGTGDNMFYLIKHRFGAKELTLPVNYRSNASILAAANRFLQFGNRIQGIREEEQRITVRNHYDPFQEAEYLAEKIQTLHRNGKSYREIAVFYRLQSQSGILEKVFDRYGIPYELSVKKTLKDIPVLDWLVKVLRVSVNPADTQMAAEVLADPGYGEESMYLRMTEFSVETGKRESVSAGELFAYFGLREALHPSSAGYQEDERLVMDFLEKMCASCNKEMESGQGNFTAAVREFINSSALYGMKTDAGEKAPGDISECEGAGPEPDEKDREASPDKVNLMTLHASKGLEFDTVFIIGVNQGMIPLRCKDFEQEEEERRLFFVGITRAENNLELSWYTNPGEPGAVGEPSRYLRMIPEQLLDREGSGKTESERSGESEGGDGRKSDLHQLRKQVQEQIRLKSEHARRPGSAGMAERGAHLQGETVKKEKEQKEPEVIRVRHRKYGEGILISEDDMMIEAEFRGYGRKKFLKAFGEVEVLDAV</sequence>
<evidence type="ECO:0000313" key="15">
    <source>
        <dbReference type="EMBL" id="HJC32974.1"/>
    </source>
</evidence>
<proteinExistence type="inferred from homology"/>
<dbReference type="Proteomes" id="UP000823890">
    <property type="component" value="Unassembled WGS sequence"/>
</dbReference>
<feature type="domain" description="UvrD-like helicase ATP-binding" evidence="13">
    <location>
        <begin position="27"/>
        <end position="314"/>
    </location>
</feature>
<dbReference type="PROSITE" id="PS51198">
    <property type="entry name" value="UVRD_HELICASE_ATP_BIND"/>
    <property type="match status" value="1"/>
</dbReference>
<dbReference type="Gene3D" id="1.10.10.160">
    <property type="match status" value="1"/>
</dbReference>
<evidence type="ECO:0000313" key="16">
    <source>
        <dbReference type="Proteomes" id="UP000823890"/>
    </source>
</evidence>
<dbReference type="InterPro" id="IPR014016">
    <property type="entry name" value="UvrD-like_ATP-bd"/>
</dbReference>
<keyword evidence="4 11" id="KW-0347">Helicase</keyword>
<dbReference type="GO" id="GO:0016787">
    <property type="term" value="F:hydrolase activity"/>
    <property type="evidence" value="ECO:0007669"/>
    <property type="project" value="UniProtKB-UniRule"/>
</dbReference>
<comment type="caution">
    <text evidence="15">The sequence shown here is derived from an EMBL/GenBank/DDBJ whole genome shotgun (WGS) entry which is preliminary data.</text>
</comment>
<dbReference type="Pfam" id="PF13361">
    <property type="entry name" value="UvrD_C"/>
    <property type="match status" value="2"/>
</dbReference>
<keyword evidence="7" id="KW-0413">Isomerase</keyword>
<evidence type="ECO:0000259" key="13">
    <source>
        <dbReference type="PROSITE" id="PS51198"/>
    </source>
</evidence>
<dbReference type="Gene3D" id="3.40.50.300">
    <property type="entry name" value="P-loop containing nucleotide triphosphate hydrolases"/>
    <property type="match status" value="2"/>
</dbReference>
<evidence type="ECO:0000256" key="6">
    <source>
        <dbReference type="ARBA" id="ARBA00023125"/>
    </source>
</evidence>
<dbReference type="EMBL" id="DWWO01000001">
    <property type="protein sequence ID" value="HJC32974.1"/>
    <property type="molecule type" value="Genomic_DNA"/>
</dbReference>
<keyword evidence="2 11" id="KW-0547">Nucleotide-binding</keyword>
<reference evidence="15" key="1">
    <citation type="journal article" date="2021" name="PeerJ">
        <title>Extensive microbial diversity within the chicken gut microbiome revealed by metagenomics and culture.</title>
        <authorList>
            <person name="Gilroy R."/>
            <person name="Ravi A."/>
            <person name="Getino M."/>
            <person name="Pursley I."/>
            <person name="Horton D.L."/>
            <person name="Alikhan N.F."/>
            <person name="Baker D."/>
            <person name="Gharbi K."/>
            <person name="Hall N."/>
            <person name="Watson M."/>
            <person name="Adriaenssens E.M."/>
            <person name="Foster-Nyarko E."/>
            <person name="Jarju S."/>
            <person name="Secka A."/>
            <person name="Antonio M."/>
            <person name="Oren A."/>
            <person name="Chaudhuri R.R."/>
            <person name="La Ragione R."/>
            <person name="Hildebrand F."/>
            <person name="Pallen M.J."/>
        </authorList>
    </citation>
    <scope>NUCLEOTIDE SEQUENCE</scope>
    <source>
        <strain evidence="15">ChiW19-954</strain>
    </source>
</reference>
<comment type="catalytic activity">
    <reaction evidence="8">
        <text>Couples ATP hydrolysis with the unwinding of duplex DNA by translocating in the 3'-5' direction.</text>
        <dbReference type="EC" id="5.6.2.4"/>
    </reaction>
</comment>
<reference evidence="15" key="2">
    <citation type="submission" date="2021-04" db="EMBL/GenBank/DDBJ databases">
        <authorList>
            <person name="Gilroy R."/>
        </authorList>
    </citation>
    <scope>NUCLEOTIDE SEQUENCE</scope>
    <source>
        <strain evidence="15">ChiW19-954</strain>
    </source>
</reference>
<feature type="domain" description="UvrD-like helicase C-terminal" evidence="14">
    <location>
        <begin position="307"/>
        <end position="572"/>
    </location>
</feature>
<feature type="region of interest" description="Disordered" evidence="12">
    <location>
        <begin position="645"/>
        <end position="672"/>
    </location>
</feature>
<dbReference type="EC" id="5.6.2.4" evidence="9"/>
<evidence type="ECO:0000256" key="9">
    <source>
        <dbReference type="ARBA" id="ARBA00034808"/>
    </source>
</evidence>
<evidence type="ECO:0000256" key="5">
    <source>
        <dbReference type="ARBA" id="ARBA00022840"/>
    </source>
</evidence>
<dbReference type="InterPro" id="IPR014017">
    <property type="entry name" value="DNA_helicase_UvrD-like_C"/>
</dbReference>
<evidence type="ECO:0000256" key="10">
    <source>
        <dbReference type="ARBA" id="ARBA00048988"/>
    </source>
</evidence>
<feature type="region of interest" description="Disordered" evidence="12">
    <location>
        <begin position="684"/>
        <end position="720"/>
    </location>
</feature>
<accession>A0A9D2NJT0</accession>
<evidence type="ECO:0000256" key="11">
    <source>
        <dbReference type="PROSITE-ProRule" id="PRU00560"/>
    </source>
</evidence>
<dbReference type="PANTHER" id="PTHR11070:SF2">
    <property type="entry name" value="ATP-DEPENDENT DNA HELICASE SRS2"/>
    <property type="match status" value="1"/>
</dbReference>
<dbReference type="CDD" id="cd18807">
    <property type="entry name" value="SF1_C_UvrD"/>
    <property type="match status" value="1"/>
</dbReference>
<evidence type="ECO:0000256" key="4">
    <source>
        <dbReference type="ARBA" id="ARBA00022806"/>
    </source>
</evidence>
<feature type="binding site" evidence="11">
    <location>
        <begin position="48"/>
        <end position="55"/>
    </location>
    <ligand>
        <name>ATP</name>
        <dbReference type="ChEBI" id="CHEBI:30616"/>
    </ligand>
</feature>
<dbReference type="InterPro" id="IPR000212">
    <property type="entry name" value="DNA_helicase_UvrD/REP"/>
</dbReference>
<dbReference type="GO" id="GO:0005524">
    <property type="term" value="F:ATP binding"/>
    <property type="evidence" value="ECO:0007669"/>
    <property type="project" value="UniProtKB-UniRule"/>
</dbReference>
<feature type="compositionally biased region" description="Basic and acidic residues" evidence="12">
    <location>
        <begin position="708"/>
        <end position="720"/>
    </location>
</feature>
<dbReference type="SUPFAM" id="SSF52540">
    <property type="entry name" value="P-loop containing nucleoside triphosphate hydrolases"/>
    <property type="match status" value="1"/>
</dbReference>
<dbReference type="GO" id="GO:0043138">
    <property type="term" value="F:3'-5' DNA helicase activity"/>
    <property type="evidence" value="ECO:0007669"/>
    <property type="project" value="UniProtKB-EC"/>
</dbReference>
<comment type="catalytic activity">
    <reaction evidence="10">
        <text>ATP + H2O = ADP + phosphate + H(+)</text>
        <dbReference type="Rhea" id="RHEA:13065"/>
        <dbReference type="ChEBI" id="CHEBI:15377"/>
        <dbReference type="ChEBI" id="CHEBI:15378"/>
        <dbReference type="ChEBI" id="CHEBI:30616"/>
        <dbReference type="ChEBI" id="CHEBI:43474"/>
        <dbReference type="ChEBI" id="CHEBI:456216"/>
        <dbReference type="EC" id="5.6.2.4"/>
    </reaction>
</comment>
<evidence type="ECO:0000256" key="8">
    <source>
        <dbReference type="ARBA" id="ARBA00034617"/>
    </source>
</evidence>
<dbReference type="CDD" id="cd17932">
    <property type="entry name" value="DEXQc_UvrD"/>
    <property type="match status" value="1"/>
</dbReference>
<dbReference type="GO" id="GO:0003677">
    <property type="term" value="F:DNA binding"/>
    <property type="evidence" value="ECO:0007669"/>
    <property type="project" value="UniProtKB-KW"/>
</dbReference>
<evidence type="ECO:0000259" key="14">
    <source>
        <dbReference type="PROSITE" id="PS51217"/>
    </source>
</evidence>
<organism evidence="15 16">
    <name type="scientific">Candidatus Mediterraneibacter faecipullorum</name>
    <dbReference type="NCBI Taxonomy" id="2838670"/>
    <lineage>
        <taxon>Bacteria</taxon>
        <taxon>Bacillati</taxon>
        <taxon>Bacillota</taxon>
        <taxon>Clostridia</taxon>
        <taxon>Lachnospirales</taxon>
        <taxon>Lachnospiraceae</taxon>
        <taxon>Mediterraneibacter</taxon>
    </lineage>
</organism>
<dbReference type="PROSITE" id="PS51217">
    <property type="entry name" value="UVRD_HELICASE_CTER"/>
    <property type="match status" value="1"/>
</dbReference>
<comment type="similarity">
    <text evidence="1">Belongs to the helicase family. UvrD subfamily.</text>
</comment>
<dbReference type="Gene3D" id="1.10.486.10">
    <property type="entry name" value="PCRA, domain 4"/>
    <property type="match status" value="1"/>
</dbReference>
<dbReference type="AlphaFoldDB" id="A0A9D2NJT0"/>
<evidence type="ECO:0000256" key="3">
    <source>
        <dbReference type="ARBA" id="ARBA00022801"/>
    </source>
</evidence>
<evidence type="ECO:0000256" key="2">
    <source>
        <dbReference type="ARBA" id="ARBA00022741"/>
    </source>
</evidence>
<protein>
    <recommendedName>
        <fullName evidence="9">DNA 3'-5' helicase</fullName>
        <ecNumber evidence="9">5.6.2.4</ecNumber>
    </recommendedName>
</protein>
<evidence type="ECO:0000256" key="7">
    <source>
        <dbReference type="ARBA" id="ARBA00023235"/>
    </source>
</evidence>
<evidence type="ECO:0000256" key="12">
    <source>
        <dbReference type="SAM" id="MobiDB-lite"/>
    </source>
</evidence>
<keyword evidence="3 11" id="KW-0378">Hydrolase</keyword>
<dbReference type="Pfam" id="PF00580">
    <property type="entry name" value="UvrD-helicase"/>
    <property type="match status" value="1"/>
</dbReference>
<feature type="region of interest" description="Disordered" evidence="12">
    <location>
        <begin position="531"/>
        <end position="558"/>
    </location>
</feature>
<dbReference type="PANTHER" id="PTHR11070">
    <property type="entry name" value="UVRD / RECB / PCRA DNA HELICASE FAMILY MEMBER"/>
    <property type="match status" value="1"/>
</dbReference>
<evidence type="ECO:0000256" key="1">
    <source>
        <dbReference type="ARBA" id="ARBA00009922"/>
    </source>
</evidence>
<gene>
    <name evidence="15" type="ORF">H9758_00070</name>
</gene>
<dbReference type="InterPro" id="IPR027417">
    <property type="entry name" value="P-loop_NTPase"/>
</dbReference>